<sequence>MQIVLNCPHEYITGISGEYPKSDIGSGPQIRSLAFATNLNQYGPFGSQSPIWSHEQQFRFKLGKFRQFSGFYGTYNASGLQNIGLYLQPTIVKPTGTRNAEETESNIVLG</sequence>
<feature type="domain" description="Jacalin-type lectin" evidence="2">
    <location>
        <begin position="1"/>
        <end position="89"/>
    </location>
</feature>
<name>A0A8T2CLP9_ARASU</name>
<dbReference type="EMBL" id="JAEFBJ010000006">
    <property type="protein sequence ID" value="KAG7595971.1"/>
    <property type="molecule type" value="Genomic_DNA"/>
</dbReference>
<dbReference type="PANTHER" id="PTHR47293">
    <property type="entry name" value="JACALIN-RELATED LECTIN 3"/>
    <property type="match status" value="1"/>
</dbReference>
<dbReference type="OrthoDB" id="581739at2759"/>
<accession>A0A8T2CLP9</accession>
<dbReference type="AlphaFoldDB" id="A0A8T2CLP9"/>
<gene>
    <name evidence="3" type="ORF">ISN44_As06g004940</name>
</gene>
<proteinExistence type="predicted"/>
<dbReference type="Pfam" id="PF01419">
    <property type="entry name" value="Jacalin"/>
    <property type="match status" value="1"/>
</dbReference>
<dbReference type="PROSITE" id="PS51752">
    <property type="entry name" value="JACALIN_LECTIN"/>
    <property type="match status" value="1"/>
</dbReference>
<dbReference type="InterPro" id="IPR001229">
    <property type="entry name" value="Jacalin-like_lectin_dom"/>
</dbReference>
<keyword evidence="4" id="KW-1185">Reference proteome</keyword>
<organism evidence="3 4">
    <name type="scientific">Arabidopsis suecica</name>
    <name type="common">Swedish thale-cress</name>
    <name type="synonym">Cardaminopsis suecica</name>
    <dbReference type="NCBI Taxonomy" id="45249"/>
    <lineage>
        <taxon>Eukaryota</taxon>
        <taxon>Viridiplantae</taxon>
        <taxon>Streptophyta</taxon>
        <taxon>Embryophyta</taxon>
        <taxon>Tracheophyta</taxon>
        <taxon>Spermatophyta</taxon>
        <taxon>Magnoliopsida</taxon>
        <taxon>eudicotyledons</taxon>
        <taxon>Gunneridae</taxon>
        <taxon>Pentapetalae</taxon>
        <taxon>rosids</taxon>
        <taxon>malvids</taxon>
        <taxon>Brassicales</taxon>
        <taxon>Brassicaceae</taxon>
        <taxon>Camelineae</taxon>
        <taxon>Arabidopsis</taxon>
    </lineage>
</organism>
<evidence type="ECO:0000313" key="3">
    <source>
        <dbReference type="EMBL" id="KAG7595971.1"/>
    </source>
</evidence>
<comment type="caution">
    <text evidence="3">The sequence shown here is derived from an EMBL/GenBank/DDBJ whole genome shotgun (WGS) entry which is preliminary data.</text>
</comment>
<reference evidence="3 4" key="1">
    <citation type="submission" date="2020-12" db="EMBL/GenBank/DDBJ databases">
        <title>Concerted genomic and epigenomic changes stabilize Arabidopsis allopolyploids.</title>
        <authorList>
            <person name="Chen Z."/>
        </authorList>
    </citation>
    <scope>NUCLEOTIDE SEQUENCE [LARGE SCALE GENOMIC DNA]</scope>
    <source>
        <strain evidence="3">As9502</strain>
        <tissue evidence="3">Leaf</tissue>
    </source>
</reference>
<evidence type="ECO:0000313" key="4">
    <source>
        <dbReference type="Proteomes" id="UP000694251"/>
    </source>
</evidence>
<keyword evidence="1" id="KW-0430">Lectin</keyword>
<evidence type="ECO:0000259" key="2">
    <source>
        <dbReference type="PROSITE" id="PS51752"/>
    </source>
</evidence>
<dbReference type="GO" id="GO:0030246">
    <property type="term" value="F:carbohydrate binding"/>
    <property type="evidence" value="ECO:0007669"/>
    <property type="project" value="UniProtKB-KW"/>
</dbReference>
<protein>
    <submittedName>
        <fullName evidence="3">Jacalin-like lectin domain</fullName>
    </submittedName>
</protein>
<evidence type="ECO:0000256" key="1">
    <source>
        <dbReference type="ARBA" id="ARBA00022734"/>
    </source>
</evidence>
<dbReference type="SMART" id="SM00915">
    <property type="entry name" value="Jacalin"/>
    <property type="match status" value="1"/>
</dbReference>
<dbReference type="Proteomes" id="UP000694251">
    <property type="component" value="Chromosome 6"/>
</dbReference>
<dbReference type="PANTHER" id="PTHR47293:SF80">
    <property type="entry name" value="JACALIN-RELATED LECTIN 2-RELATED"/>
    <property type="match status" value="1"/>
</dbReference>